<comment type="caution">
    <text evidence="3">The sequence shown here is derived from an EMBL/GenBank/DDBJ whole genome shotgun (WGS) entry which is preliminary data.</text>
</comment>
<dbReference type="SUPFAM" id="SSF49785">
    <property type="entry name" value="Galactose-binding domain-like"/>
    <property type="match status" value="1"/>
</dbReference>
<name>A0A7J6NTK4_PEROL</name>
<evidence type="ECO:0000313" key="4">
    <source>
        <dbReference type="Proteomes" id="UP000541610"/>
    </source>
</evidence>
<dbReference type="OrthoDB" id="2635at2759"/>
<evidence type="ECO:0000259" key="2">
    <source>
        <dbReference type="PROSITE" id="PS51532"/>
    </source>
</evidence>
<dbReference type="PROSITE" id="PS51532">
    <property type="entry name" value="PITH"/>
    <property type="match status" value="1"/>
</dbReference>
<dbReference type="InterPro" id="IPR010400">
    <property type="entry name" value="PITH_dom"/>
</dbReference>
<evidence type="ECO:0000256" key="1">
    <source>
        <dbReference type="ARBA" id="ARBA00025788"/>
    </source>
</evidence>
<organism evidence="3 4">
    <name type="scientific">Perkinsus olseni</name>
    <name type="common">Perkinsus atlanticus</name>
    <dbReference type="NCBI Taxonomy" id="32597"/>
    <lineage>
        <taxon>Eukaryota</taxon>
        <taxon>Sar</taxon>
        <taxon>Alveolata</taxon>
        <taxon>Perkinsozoa</taxon>
        <taxon>Perkinsea</taxon>
        <taxon>Perkinsida</taxon>
        <taxon>Perkinsidae</taxon>
        <taxon>Perkinsus</taxon>
    </lineage>
</organism>
<feature type="domain" description="PITH" evidence="2">
    <location>
        <begin position="28"/>
        <end position="204"/>
    </location>
</feature>
<reference evidence="3 4" key="1">
    <citation type="submission" date="2020-04" db="EMBL/GenBank/DDBJ databases">
        <title>Perkinsus olseni comparative genomics.</title>
        <authorList>
            <person name="Bogema D.R."/>
        </authorList>
    </citation>
    <scope>NUCLEOTIDE SEQUENCE [LARGE SCALE GENOMIC DNA]</scope>
    <source>
        <strain evidence="3">00978-12</strain>
    </source>
</reference>
<accession>A0A7J6NTK4</accession>
<dbReference type="InterPro" id="IPR008979">
    <property type="entry name" value="Galactose-bd-like_sf"/>
</dbReference>
<dbReference type="Pfam" id="PF06201">
    <property type="entry name" value="PITH"/>
    <property type="match status" value="1"/>
</dbReference>
<comment type="similarity">
    <text evidence="1">Belongs to the PITHD1 family.</text>
</comment>
<dbReference type="InterPro" id="IPR037047">
    <property type="entry name" value="PITH_dom_sf"/>
</dbReference>
<dbReference type="Gene3D" id="2.60.120.470">
    <property type="entry name" value="PITH domain"/>
    <property type="match status" value="1"/>
</dbReference>
<dbReference type="GO" id="GO:0005737">
    <property type="term" value="C:cytoplasm"/>
    <property type="evidence" value="ECO:0007669"/>
    <property type="project" value="UniProtKB-ARBA"/>
</dbReference>
<sequence>MQVNTEASNTSAMRQLNLKKQRVCESALEHKEVDLSCDSSGLLDLKVSTVLNANPDFGSLADILAPNTEKAVVSDADQQLLIKLSFRELVHVKSIIIGADHPPQGGEEDEDSYSAPMAVKVFANQPAMDFNDIESGSVSPGGEFTLSFSKGDEEMPLMQHKFSRVKDLAIFVEDNTCQTEFSYINRLRVMGCKAPTYHSEYKKQ</sequence>
<dbReference type="Proteomes" id="UP000541610">
    <property type="component" value="Unassembled WGS sequence"/>
</dbReference>
<dbReference type="EMBL" id="JABANP010000194">
    <property type="protein sequence ID" value="KAF4687183.1"/>
    <property type="molecule type" value="Genomic_DNA"/>
</dbReference>
<protein>
    <recommendedName>
        <fullName evidence="2">PITH domain-containing protein</fullName>
    </recommendedName>
</protein>
<dbReference type="InterPro" id="IPR045099">
    <property type="entry name" value="PITH1-like"/>
</dbReference>
<gene>
    <name evidence="3" type="ORF">FOZ60_004212</name>
</gene>
<evidence type="ECO:0000313" key="3">
    <source>
        <dbReference type="EMBL" id="KAF4687183.1"/>
    </source>
</evidence>
<proteinExistence type="inferred from homology"/>
<dbReference type="AlphaFoldDB" id="A0A7J6NTK4"/>
<dbReference type="PANTHER" id="PTHR12175">
    <property type="entry name" value="AD039 HT014 THIOREDOXIN FAMILY TRP26"/>
    <property type="match status" value="1"/>
</dbReference>